<dbReference type="Proteomes" id="UP001501442">
    <property type="component" value="Unassembled WGS sequence"/>
</dbReference>
<reference evidence="4" key="1">
    <citation type="journal article" date="2019" name="Int. J. Syst. Evol. Microbiol.">
        <title>The Global Catalogue of Microorganisms (GCM) 10K type strain sequencing project: providing services to taxonomists for standard genome sequencing and annotation.</title>
        <authorList>
            <consortium name="The Broad Institute Genomics Platform"/>
            <consortium name="The Broad Institute Genome Sequencing Center for Infectious Disease"/>
            <person name="Wu L."/>
            <person name="Ma J."/>
        </authorList>
    </citation>
    <scope>NUCLEOTIDE SEQUENCE [LARGE SCALE GENOMIC DNA]</scope>
    <source>
        <strain evidence="4">JCM 17939</strain>
    </source>
</reference>
<feature type="region of interest" description="Disordered" evidence="1">
    <location>
        <begin position="192"/>
        <end position="211"/>
    </location>
</feature>
<evidence type="ECO:0000313" key="4">
    <source>
        <dbReference type="Proteomes" id="UP001501442"/>
    </source>
</evidence>
<evidence type="ECO:0000313" key="3">
    <source>
        <dbReference type="EMBL" id="GAA4620121.1"/>
    </source>
</evidence>
<dbReference type="PANTHER" id="PTHR35446">
    <property type="entry name" value="SI:CH211-175M2.5"/>
    <property type="match status" value="1"/>
</dbReference>
<accession>A0ABP8U463</accession>
<proteinExistence type="predicted"/>
<feature type="compositionally biased region" description="Low complexity" evidence="1">
    <location>
        <begin position="202"/>
        <end position="211"/>
    </location>
</feature>
<protein>
    <recommendedName>
        <fullName evidence="2">Carboxymuconolactone decarboxylase-like domain-containing protein</fullName>
    </recommendedName>
</protein>
<feature type="domain" description="Carboxymuconolactone decarboxylase-like" evidence="2">
    <location>
        <begin position="48"/>
        <end position="92"/>
    </location>
</feature>
<comment type="caution">
    <text evidence="3">The sequence shown here is derived from an EMBL/GenBank/DDBJ whole genome shotgun (WGS) entry which is preliminary data.</text>
</comment>
<dbReference type="NCBIfam" id="TIGR00778">
    <property type="entry name" value="ahpD_dom"/>
    <property type="match status" value="1"/>
</dbReference>
<dbReference type="Pfam" id="PF02627">
    <property type="entry name" value="CMD"/>
    <property type="match status" value="1"/>
</dbReference>
<dbReference type="SUPFAM" id="SSF69118">
    <property type="entry name" value="AhpD-like"/>
    <property type="match status" value="1"/>
</dbReference>
<gene>
    <name evidence="3" type="ORF">GCM10023196_002840</name>
</gene>
<dbReference type="InterPro" id="IPR003779">
    <property type="entry name" value="CMD-like"/>
</dbReference>
<dbReference type="Gene3D" id="1.20.1290.10">
    <property type="entry name" value="AhpD-like"/>
    <property type="match status" value="1"/>
</dbReference>
<organism evidence="3 4">
    <name type="scientific">Actinoallomurus vinaceus</name>
    <dbReference type="NCBI Taxonomy" id="1080074"/>
    <lineage>
        <taxon>Bacteria</taxon>
        <taxon>Bacillati</taxon>
        <taxon>Actinomycetota</taxon>
        <taxon>Actinomycetes</taxon>
        <taxon>Streptosporangiales</taxon>
        <taxon>Thermomonosporaceae</taxon>
        <taxon>Actinoallomurus</taxon>
    </lineage>
</organism>
<dbReference type="EMBL" id="BAABHK010000001">
    <property type="protein sequence ID" value="GAA4620121.1"/>
    <property type="molecule type" value="Genomic_DNA"/>
</dbReference>
<dbReference type="InterPro" id="IPR004675">
    <property type="entry name" value="AhpD_core"/>
</dbReference>
<evidence type="ECO:0000259" key="2">
    <source>
        <dbReference type="Pfam" id="PF02627"/>
    </source>
</evidence>
<dbReference type="InterPro" id="IPR029032">
    <property type="entry name" value="AhpD-like"/>
</dbReference>
<dbReference type="InterPro" id="IPR010195">
    <property type="entry name" value="Uncharacterised_peroxidase-rel"/>
</dbReference>
<keyword evidence="4" id="KW-1185">Reference proteome</keyword>
<evidence type="ECO:0000256" key="1">
    <source>
        <dbReference type="SAM" id="MobiDB-lite"/>
    </source>
</evidence>
<dbReference type="NCBIfam" id="TIGR01926">
    <property type="entry name" value="peroxid_rel"/>
    <property type="match status" value="1"/>
</dbReference>
<dbReference type="RefSeq" id="WP_345428490.1">
    <property type="nucleotide sequence ID" value="NZ_BAABHK010000001.1"/>
</dbReference>
<name>A0ABP8U463_9ACTN</name>
<sequence length="211" mass="23358">MDSNSGVRVRLIDEADATGRLAELYERAKEVTRLDFVPDMFRLVSSRPELLETMLAGYNGVFNHGRLPRETREMISAWTSKVNQCPYCVGTHNFFLQVFGGSKELAHAIETAESPDDLPVDERDRVLLHLLTKLSLSAYRITDADWQRALDVGWTADDLLEAFFCAALFNFITRLVDGLGLGTTVTRSRISQQELPDGSGSATAATVATAD</sequence>
<dbReference type="PANTHER" id="PTHR35446:SF2">
    <property type="entry name" value="CARBOXYMUCONOLACTONE DECARBOXYLASE-LIKE DOMAIN-CONTAINING PROTEIN"/>
    <property type="match status" value="1"/>
</dbReference>